<dbReference type="PANTHER" id="PTHR31111">
    <property type="entry name" value="BNAA05G37150D PROTEIN-RELATED"/>
    <property type="match status" value="1"/>
</dbReference>
<dbReference type="Gene3D" id="1.20.1280.50">
    <property type="match status" value="1"/>
</dbReference>
<dbReference type="Pfam" id="PF08268">
    <property type="entry name" value="FBA_3"/>
    <property type="match status" value="1"/>
</dbReference>
<evidence type="ECO:0000259" key="1">
    <source>
        <dbReference type="PROSITE" id="PS50181"/>
    </source>
</evidence>
<dbReference type="OrthoDB" id="679831at2759"/>
<reference evidence="2" key="1">
    <citation type="submission" date="2020-07" db="EMBL/GenBank/DDBJ databases">
        <title>Genome sequence and genetic diversity analysis of an under-domesticated orphan crop, white fonio (Digitaria exilis).</title>
        <authorList>
            <person name="Bennetzen J.L."/>
            <person name="Chen S."/>
            <person name="Ma X."/>
            <person name="Wang X."/>
            <person name="Yssel A.E.J."/>
            <person name="Chaluvadi S.R."/>
            <person name="Johnson M."/>
            <person name="Gangashetty P."/>
            <person name="Hamidou F."/>
            <person name="Sanogo M.D."/>
            <person name="Zwaenepoel A."/>
            <person name="Wallace J."/>
            <person name="Van De Peer Y."/>
            <person name="Van Deynze A."/>
        </authorList>
    </citation>
    <scope>NUCLEOTIDE SEQUENCE</scope>
    <source>
        <tissue evidence="2">Leaves</tissue>
    </source>
</reference>
<proteinExistence type="predicted"/>
<dbReference type="InterPro" id="IPR013187">
    <property type="entry name" value="F-box-assoc_dom_typ3"/>
</dbReference>
<dbReference type="Pfam" id="PF12937">
    <property type="entry name" value="F-box-like"/>
    <property type="match status" value="1"/>
</dbReference>
<dbReference type="Proteomes" id="UP000636709">
    <property type="component" value="Unassembled WGS sequence"/>
</dbReference>
<accession>A0A835EI97</accession>
<organism evidence="2 3">
    <name type="scientific">Digitaria exilis</name>
    <dbReference type="NCBI Taxonomy" id="1010633"/>
    <lineage>
        <taxon>Eukaryota</taxon>
        <taxon>Viridiplantae</taxon>
        <taxon>Streptophyta</taxon>
        <taxon>Embryophyta</taxon>
        <taxon>Tracheophyta</taxon>
        <taxon>Spermatophyta</taxon>
        <taxon>Magnoliopsida</taxon>
        <taxon>Liliopsida</taxon>
        <taxon>Poales</taxon>
        <taxon>Poaceae</taxon>
        <taxon>PACMAD clade</taxon>
        <taxon>Panicoideae</taxon>
        <taxon>Panicodae</taxon>
        <taxon>Paniceae</taxon>
        <taxon>Anthephorinae</taxon>
        <taxon>Digitaria</taxon>
    </lineage>
</organism>
<dbReference type="SMART" id="SM00256">
    <property type="entry name" value="FBOX"/>
    <property type="match status" value="1"/>
</dbReference>
<dbReference type="EMBL" id="JACEFO010002052">
    <property type="protein sequence ID" value="KAF8687943.1"/>
    <property type="molecule type" value="Genomic_DNA"/>
</dbReference>
<name>A0A835EI97_9POAL</name>
<dbReference type="InterPro" id="IPR017451">
    <property type="entry name" value="F-box-assoc_interact_dom"/>
</dbReference>
<dbReference type="PANTHER" id="PTHR31111:SF133">
    <property type="entry name" value="OS07G0196600 PROTEIN"/>
    <property type="match status" value="1"/>
</dbReference>
<sequence length="377" mass="44143">MKSSPEMLKVYKRVRSRTVHVVPDEIVVEILVRLPVKALTRFKSVSKAWCAIISDPFFIRLHLQQQSAKNQEQAPSFLIIPHTLYKAIDSESEFESVYPMLHCDGLFVLPTDTKVYVFNPATHDVLKLRNDQKDEWFYPTVGLGLDLLTSKYKVARFFYRSLNFKKRAYSMGVEIFTIGGDGVDSCWSTVEDCPFPIFPGVVVYFKGSLYLRIWYELVERPPQEFLRFNLENETFSLMCYPELLQPKGKHLDLIELCGELCVAQCLAEQIDIWMLRSDDGHEWVKQYVIRLPDAWNFEVFSVMPNDVKIIRWGSCLYHYDDAQKDTREMVRLDRLRYMNSKVDSFDFVGQEIFLFNILPYVESLIPVTKKRHHSLAK</sequence>
<dbReference type="SUPFAM" id="SSF81383">
    <property type="entry name" value="F-box domain"/>
    <property type="match status" value="1"/>
</dbReference>
<protein>
    <recommendedName>
        <fullName evidence="1">F-box domain-containing protein</fullName>
    </recommendedName>
</protein>
<evidence type="ECO:0000313" key="3">
    <source>
        <dbReference type="Proteomes" id="UP000636709"/>
    </source>
</evidence>
<keyword evidence="3" id="KW-1185">Reference proteome</keyword>
<dbReference type="CDD" id="cd22157">
    <property type="entry name" value="F-box_AtFBW1-like"/>
    <property type="match status" value="1"/>
</dbReference>
<dbReference type="PROSITE" id="PS50181">
    <property type="entry name" value="FBOX"/>
    <property type="match status" value="1"/>
</dbReference>
<gene>
    <name evidence="2" type="ORF">HU200_042536</name>
</gene>
<dbReference type="InterPro" id="IPR036047">
    <property type="entry name" value="F-box-like_dom_sf"/>
</dbReference>
<feature type="domain" description="F-box" evidence="1">
    <location>
        <begin position="16"/>
        <end position="61"/>
    </location>
</feature>
<comment type="caution">
    <text evidence="2">The sequence shown here is derived from an EMBL/GenBank/DDBJ whole genome shotgun (WGS) entry which is preliminary data.</text>
</comment>
<evidence type="ECO:0000313" key="2">
    <source>
        <dbReference type="EMBL" id="KAF8687943.1"/>
    </source>
</evidence>
<dbReference type="InterPro" id="IPR001810">
    <property type="entry name" value="F-box_dom"/>
</dbReference>
<dbReference type="AlphaFoldDB" id="A0A835EI97"/>
<dbReference type="NCBIfam" id="TIGR01640">
    <property type="entry name" value="F_box_assoc_1"/>
    <property type="match status" value="1"/>
</dbReference>